<name>A0ACC2MUM0_PERAE</name>
<reference evidence="1 2" key="1">
    <citation type="journal article" date="2022" name="Hortic Res">
        <title>A haplotype resolved chromosomal level avocado genome allows analysis of novel avocado genes.</title>
        <authorList>
            <person name="Nath O."/>
            <person name="Fletcher S.J."/>
            <person name="Hayward A."/>
            <person name="Shaw L.M."/>
            <person name="Masouleh A.K."/>
            <person name="Furtado A."/>
            <person name="Henry R.J."/>
            <person name="Mitter N."/>
        </authorList>
    </citation>
    <scope>NUCLEOTIDE SEQUENCE [LARGE SCALE GENOMIC DNA]</scope>
    <source>
        <strain evidence="2">cv. Hass</strain>
    </source>
</reference>
<dbReference type="EMBL" id="CM056809">
    <property type="protein sequence ID" value="KAJ8649115.1"/>
    <property type="molecule type" value="Genomic_DNA"/>
</dbReference>
<evidence type="ECO:0000313" key="2">
    <source>
        <dbReference type="Proteomes" id="UP001234297"/>
    </source>
</evidence>
<dbReference type="Proteomes" id="UP001234297">
    <property type="component" value="Chromosome 1"/>
</dbReference>
<protein>
    <submittedName>
        <fullName evidence="1">Uncharacterized protein</fullName>
    </submittedName>
</protein>
<organism evidence="1 2">
    <name type="scientific">Persea americana</name>
    <name type="common">Avocado</name>
    <dbReference type="NCBI Taxonomy" id="3435"/>
    <lineage>
        <taxon>Eukaryota</taxon>
        <taxon>Viridiplantae</taxon>
        <taxon>Streptophyta</taxon>
        <taxon>Embryophyta</taxon>
        <taxon>Tracheophyta</taxon>
        <taxon>Spermatophyta</taxon>
        <taxon>Magnoliopsida</taxon>
        <taxon>Magnoliidae</taxon>
        <taxon>Laurales</taxon>
        <taxon>Lauraceae</taxon>
        <taxon>Persea</taxon>
    </lineage>
</organism>
<gene>
    <name evidence="1" type="ORF">MRB53_002138</name>
</gene>
<comment type="caution">
    <text evidence="1">The sequence shown here is derived from an EMBL/GenBank/DDBJ whole genome shotgun (WGS) entry which is preliminary data.</text>
</comment>
<accession>A0ACC2MUM0</accession>
<evidence type="ECO:0000313" key="1">
    <source>
        <dbReference type="EMBL" id="KAJ8649115.1"/>
    </source>
</evidence>
<keyword evidence="2" id="KW-1185">Reference proteome</keyword>
<proteinExistence type="predicted"/>
<sequence>MDALQHPHRFTRAPMPDPQQQQQRPPQGPPPPWYPQFQYQSPAPPQWAPPISDHHHQHHLLNYQQQQPNPVPPPLPPYPVHHPHHYPPSPLPPPHMPPPPPYPLPNQTWGNQNWPRQQGWDYPDRNIPNTNEEDWAARAKAWAAAKAAVENQQTQSQFTPVGRMEEHSHAYHDQYQQAADPLLTEAHKSSLLPSVHQQFSFSVTTSHRPQVDHLQDSASFVSGRASFYVPDGSVSYDARDGAFSADSNPFAPPQENVLTNSSIYQQEVPSSYSSIPGTTEAGNQNEQFHKALVSSISSNQEQLNPQTTLPAVGSSASAQQPHFTHWDQSVEAINDPNDRASIFDHVSPHDHDSRQKASYMYPNPAGHSGDVDRIAAVSSVHAWTPAVVAGGVFSPIPPVPSGPQFDPTFISHSSAPGQPAPVFGGIPRPSFRPTIPSAGASFGLGAGTALHPTTAFPGDSNGVFNVSERPKKASVPNWLREEIIKKKVAIASSSIQGHAADDSFHLSGTEADDKSFKEGDETDSRSVDSTHSAEGEEDDDDDVEVARSAAINLEIKHILTEVLLKVTDELFDEIATKVLSEDDMTVEVDNGTDSARHKISPPPAVPTPKASAKVLVPVIVKNVKVNDATEKSNSSSPGDVLGLANYASEEEEVQSSSMRSARQINGDAHRRSSNDRTSEDVLMEEKGTKLAVVEEQEETLLNSPLKYNGEGCTRKKGIHADNELVYDGAAAATRATPRVSEDQFIVKGSKMVEVSLKQTYDFESKDNVDGKFYMKHESECGNAVDLKSTTDEFQVRDDLSKSKKNDGNEGKRSSVSKVIVKEADDAVKVKAKQKHSDSGEPRRGKDRNVGKEHTDERNNGLKERIKDRDVKREEKVGESDSRKSSKHSNNVKEDRKGTEKSRRVSAKEEDNRKRERTRDEKEDRSRHRDPRDSRRYKRQLSPSVSRGKNVRDNSLADNISDSSDETSDNSRQRKLRSNKRSLSPSPVRSPRRQISRSHSKHSQRRHSPHSSQETRRRRSRSGTPVRRRR</sequence>